<dbReference type="HOGENOM" id="CLU_1778800_0_0_1"/>
<organism evidence="1 2">
    <name type="scientific">Trichophyton soudanense CBS 452.61</name>
    <dbReference type="NCBI Taxonomy" id="1215331"/>
    <lineage>
        <taxon>Eukaryota</taxon>
        <taxon>Fungi</taxon>
        <taxon>Dikarya</taxon>
        <taxon>Ascomycota</taxon>
        <taxon>Pezizomycotina</taxon>
        <taxon>Eurotiomycetes</taxon>
        <taxon>Eurotiomycetidae</taxon>
        <taxon>Onygenales</taxon>
        <taxon>Arthrodermataceae</taxon>
        <taxon>Trichophyton</taxon>
    </lineage>
</organism>
<accession>A0A022XWM4</accession>
<dbReference type="EMBL" id="KK208831">
    <property type="protein sequence ID" value="EZF74743.1"/>
    <property type="molecule type" value="Genomic_DNA"/>
</dbReference>
<protein>
    <submittedName>
        <fullName evidence="1">Uncharacterized protein</fullName>
    </submittedName>
</protein>
<evidence type="ECO:0000313" key="2">
    <source>
        <dbReference type="Proteomes" id="UP000023623"/>
    </source>
</evidence>
<evidence type="ECO:0000313" key="1">
    <source>
        <dbReference type="EMBL" id="EZF74743.1"/>
    </source>
</evidence>
<sequence>MKEAGIVETSAQESSVSVPAEGVRYQNVNADYGLQGYHPIIPQSLSVESAYVAGLLSALLLVGIRYPDAFARDNGGSSTPAAIQRHCSNGDSPPSNFDPSDGGNRLALCHGSGAVRRMSFFGGAILQRKAGQNGNLRGDTLITKYL</sequence>
<dbReference type="Proteomes" id="UP000023623">
    <property type="component" value="Unassembled WGS sequence"/>
</dbReference>
<gene>
    <name evidence="1" type="ORF">H105_03581</name>
</gene>
<keyword evidence="2" id="KW-1185">Reference proteome</keyword>
<proteinExistence type="predicted"/>
<dbReference type="AlphaFoldDB" id="A0A022XWM4"/>
<name>A0A022XWM4_TRISD</name>
<reference evidence="1 2" key="1">
    <citation type="submission" date="2014-02" db="EMBL/GenBank/DDBJ databases">
        <title>The Genome Sequence of Trichophyton rubrum (morphotype soudanense) CBS 452.61.</title>
        <authorList>
            <consortium name="The Broad Institute Genomics Platform"/>
            <person name="Cuomo C.A."/>
            <person name="White T.C."/>
            <person name="Graser Y."/>
            <person name="Martinez-Rossi N."/>
            <person name="Heitman J."/>
            <person name="Young S.K."/>
            <person name="Zeng Q."/>
            <person name="Gargeya S."/>
            <person name="Abouelleil A."/>
            <person name="Alvarado L."/>
            <person name="Chapman S.B."/>
            <person name="Gainer-Dewar J."/>
            <person name="Goldberg J."/>
            <person name="Griggs A."/>
            <person name="Gujja S."/>
            <person name="Hansen M."/>
            <person name="Howarth C."/>
            <person name="Imamovic A."/>
            <person name="Larimer J."/>
            <person name="Martinez D."/>
            <person name="Murphy C."/>
            <person name="Pearson M.D."/>
            <person name="Persinoti G."/>
            <person name="Poon T."/>
            <person name="Priest M."/>
            <person name="Roberts A.D."/>
            <person name="Saif S."/>
            <person name="Shea T.D."/>
            <person name="Sykes S.N."/>
            <person name="Wortman J."/>
            <person name="Nusbaum C."/>
            <person name="Birren B."/>
        </authorList>
    </citation>
    <scope>NUCLEOTIDE SEQUENCE [LARGE SCALE GENOMIC DNA]</scope>
    <source>
        <strain evidence="1 2">CBS 452.61</strain>
    </source>
</reference>